<keyword evidence="2" id="KW-1185">Reference proteome</keyword>
<reference evidence="1 2" key="1">
    <citation type="submission" date="2017-09" db="EMBL/GenBank/DDBJ databases">
        <title>WGS assembly of Aquilegia coerulea Goldsmith.</title>
        <authorList>
            <person name="Hodges S."/>
            <person name="Kramer E."/>
            <person name="Nordborg M."/>
            <person name="Tomkins J."/>
            <person name="Borevitz J."/>
            <person name="Derieg N."/>
            <person name="Yan J."/>
            <person name="Mihaltcheva S."/>
            <person name="Hayes R.D."/>
            <person name="Rokhsar D."/>
        </authorList>
    </citation>
    <scope>NUCLEOTIDE SEQUENCE [LARGE SCALE GENOMIC DNA]</scope>
    <source>
        <strain evidence="2">cv. Goldsmith</strain>
    </source>
</reference>
<gene>
    <name evidence="1" type="ORF">AQUCO_00300318v1</name>
</gene>
<name>A0A2G5EYA9_AQUCA</name>
<dbReference type="AlphaFoldDB" id="A0A2G5EYA9"/>
<accession>A0A2G5EYA9</accession>
<proteinExistence type="predicted"/>
<protein>
    <submittedName>
        <fullName evidence="1">Uncharacterized protein</fullName>
    </submittedName>
</protein>
<dbReference type="Proteomes" id="UP000230069">
    <property type="component" value="Unassembled WGS sequence"/>
</dbReference>
<organism evidence="1 2">
    <name type="scientific">Aquilegia coerulea</name>
    <name type="common">Rocky mountain columbine</name>
    <dbReference type="NCBI Taxonomy" id="218851"/>
    <lineage>
        <taxon>Eukaryota</taxon>
        <taxon>Viridiplantae</taxon>
        <taxon>Streptophyta</taxon>
        <taxon>Embryophyta</taxon>
        <taxon>Tracheophyta</taxon>
        <taxon>Spermatophyta</taxon>
        <taxon>Magnoliopsida</taxon>
        <taxon>Ranunculales</taxon>
        <taxon>Ranunculaceae</taxon>
        <taxon>Thalictroideae</taxon>
        <taxon>Aquilegia</taxon>
    </lineage>
</organism>
<sequence>MDMTYFWCSCIKKCGRSMCEPTLGHQMVCFESRINVILVDTNSNSHQHVLWSLHNLPFNLQEILKGFKSKVIIDKVSVIYNLTVQ</sequence>
<dbReference type="InParanoid" id="A0A2G5EYA9"/>
<evidence type="ECO:0000313" key="2">
    <source>
        <dbReference type="Proteomes" id="UP000230069"/>
    </source>
</evidence>
<evidence type="ECO:0000313" key="1">
    <source>
        <dbReference type="EMBL" id="PIA60714.1"/>
    </source>
</evidence>
<dbReference type="EMBL" id="KZ305020">
    <property type="protein sequence ID" value="PIA60714.1"/>
    <property type="molecule type" value="Genomic_DNA"/>
</dbReference>